<protein>
    <recommendedName>
        <fullName evidence="4">26S proteasome non-ATPase regulatory subunit 1 homolog</fullName>
    </recommendedName>
</protein>
<gene>
    <name evidence="8" type="ORF">WJX84_000740</name>
</gene>
<dbReference type="PANTHER" id="PTHR10943">
    <property type="entry name" value="26S PROTEASOME NON-ATPASE REGULATORY SUBUNIT"/>
    <property type="match status" value="1"/>
</dbReference>
<dbReference type="InterPro" id="IPR048570">
    <property type="entry name" value="PSMD1_RPN2_N"/>
</dbReference>
<dbReference type="InterPro" id="IPR016024">
    <property type="entry name" value="ARM-type_fold"/>
</dbReference>
<organism evidence="8 9">
    <name type="scientific">Apatococcus fuscideae</name>
    <dbReference type="NCBI Taxonomy" id="2026836"/>
    <lineage>
        <taxon>Eukaryota</taxon>
        <taxon>Viridiplantae</taxon>
        <taxon>Chlorophyta</taxon>
        <taxon>core chlorophytes</taxon>
        <taxon>Trebouxiophyceae</taxon>
        <taxon>Chlorellales</taxon>
        <taxon>Chlorellaceae</taxon>
        <taxon>Apatococcus</taxon>
    </lineage>
</organism>
<comment type="subunit">
    <text evidence="4">Component of the 19S regulatory particle (RP/PA700) base subcomplex of the 26S proteasome. The 26S proteasome is composed of a core protease (CP), known as the 20S proteasome, capped at one or both ends by the 19S regulatory particle (RP/PA700).</text>
</comment>
<evidence type="ECO:0000256" key="5">
    <source>
        <dbReference type="SAM" id="MobiDB-lite"/>
    </source>
</evidence>
<dbReference type="EMBL" id="JALJOV010000181">
    <property type="protein sequence ID" value="KAK9866183.1"/>
    <property type="molecule type" value="Genomic_DNA"/>
</dbReference>
<dbReference type="GO" id="GO:0034515">
    <property type="term" value="C:proteasome storage granule"/>
    <property type="evidence" value="ECO:0007669"/>
    <property type="project" value="TreeGrafter"/>
</dbReference>
<feature type="compositionally biased region" description="Low complexity" evidence="5">
    <location>
        <begin position="286"/>
        <end position="309"/>
    </location>
</feature>
<dbReference type="GO" id="GO:0030234">
    <property type="term" value="F:enzyme regulator activity"/>
    <property type="evidence" value="ECO:0007669"/>
    <property type="project" value="UniProtKB-UniRule"/>
</dbReference>
<comment type="caution">
    <text evidence="8">The sequence shown here is derived from an EMBL/GenBank/DDBJ whole genome shotgun (WGS) entry which is preliminary data.</text>
</comment>
<keyword evidence="3 4" id="KW-0647">Proteasome</keyword>
<keyword evidence="2" id="KW-0677">Repeat</keyword>
<dbReference type="AlphaFoldDB" id="A0AAW1TAC1"/>
<feature type="domain" description="26S proteasome non-ATPase regulatory subunit 1/RPN2 N-terminal" evidence="7">
    <location>
        <begin position="7"/>
        <end position="273"/>
    </location>
</feature>
<evidence type="ECO:0000259" key="6">
    <source>
        <dbReference type="Pfam" id="PF18004"/>
    </source>
</evidence>
<evidence type="ECO:0000256" key="2">
    <source>
        <dbReference type="ARBA" id="ARBA00022737"/>
    </source>
</evidence>
<dbReference type="SUPFAM" id="SSF48371">
    <property type="entry name" value="ARM repeat"/>
    <property type="match status" value="1"/>
</dbReference>
<feature type="compositionally biased region" description="Low complexity" evidence="5">
    <location>
        <begin position="323"/>
        <end position="354"/>
    </location>
</feature>
<evidence type="ECO:0000256" key="1">
    <source>
        <dbReference type="ARBA" id="ARBA00006308"/>
    </source>
</evidence>
<evidence type="ECO:0000313" key="8">
    <source>
        <dbReference type="EMBL" id="KAK9866183.1"/>
    </source>
</evidence>
<dbReference type="Gene3D" id="1.25.10.10">
    <property type="entry name" value="Leucine-rich Repeat Variant"/>
    <property type="match status" value="1"/>
</dbReference>
<feature type="compositionally biased region" description="Acidic residues" evidence="5">
    <location>
        <begin position="914"/>
        <end position="930"/>
    </location>
</feature>
<dbReference type="InterPro" id="IPR002015">
    <property type="entry name" value="Proteasome/cyclosome_rpt"/>
</dbReference>
<dbReference type="GO" id="GO:0043161">
    <property type="term" value="P:proteasome-mediated ubiquitin-dependent protein catabolic process"/>
    <property type="evidence" value="ECO:0007669"/>
    <property type="project" value="TreeGrafter"/>
</dbReference>
<keyword evidence="9" id="KW-1185">Reference proteome</keyword>
<dbReference type="FunFam" id="1.25.10.10:FF:000017">
    <property type="entry name" value="26S proteasome non-ATPase regulatory subunit 1"/>
    <property type="match status" value="1"/>
</dbReference>
<accession>A0AAW1TAC1</accession>
<name>A0AAW1TAC1_9CHLO</name>
<dbReference type="InterPro" id="IPR016642">
    <property type="entry name" value="26S_Psome_Rpn2"/>
</dbReference>
<comment type="function">
    <text evidence="4">Acts as a regulatory subunit of the 26S proteasome which is involved in the ATP-dependent degradation of ubiquitinated proteins.</text>
</comment>
<dbReference type="GO" id="GO:0005634">
    <property type="term" value="C:nucleus"/>
    <property type="evidence" value="ECO:0007669"/>
    <property type="project" value="TreeGrafter"/>
</dbReference>
<evidence type="ECO:0000256" key="4">
    <source>
        <dbReference type="PIRNR" id="PIRNR015947"/>
    </source>
</evidence>
<dbReference type="Pfam" id="PF01851">
    <property type="entry name" value="PC_rep"/>
    <property type="match status" value="2"/>
</dbReference>
<dbReference type="Proteomes" id="UP001485043">
    <property type="component" value="Unassembled WGS sequence"/>
</dbReference>
<dbReference type="Pfam" id="PF18004">
    <property type="entry name" value="RPN2_C"/>
    <property type="match status" value="1"/>
</dbReference>
<sequence length="1037" mass="111399">MAVSISSATGVLSLLNEEDDALRLHALQVLNKLVHEFWFQVASSIASVEAFYEDEEFGHRELAALVASKVFYHLGELDDALSYALGAGALFDLSERSEYVETILARCIDSYIEKRQKAAEDNSSPEVDSRLTAIVERMFDRCTGDAQFEQAIGIALESRRLDRLEQIIQASPDQIHILAYSLDVCQRLVVSRDFRQEVLRLLIRLYEAASIPDWVNICQCLMFLDDPQKVADILDRLLKGSQDDSLLAYQICFDLFENEMQSFVLQVAEKLDTLAAPLPSQPTPAAPNAEAASATTPAAPASAAEPATADGPSAMETDEGSKPSEPGSKPSDPCSKPAAAEGSSPAAPAVAAAPEESEETKTHRARLADVKRILSGSLPIALHLEFLYSHNHADLQILKNMKGAIEARNSVCHAAVIFANAIMHSGTTIDTFLRENLDWLSRATNWSKFSATAGLGVIHRGHLSSGRSLLAPYLPTSGASASPFSEGGALYALGLIHANHGQDIRSFLLDCLRSASHEVVQHGACLGLGLAALGSNDEELFEDLKSVLYTDSAIAGEAAGYALGLLCVGSATDKATELLAYAHDTQHEKIIRGLAMGLAMIMYGREEGAETLIEQMSRDQDPILRYGGMYAIGLAYRGTSNNAAIQKLLHFGVSDVSDNVRRAAVTCLGFVLMNNPAQCPRIVALLAESYNPHVRYGAAMAVGLACSASGLPAAMRLLEPLMKDAVDFVRQGALIASALVLMQQPESKVAAFRKQIEKLVGDKHEEVMCRMGATLAAGILDAGGRNVAASLRSPAGHFRRTAVLGLAMFAQYWFWYPLSYFFSLALRPTALIGLDSTLRTPQFEVTCQARPSLFAYPPPVTTNTGKDMAKVPQAVLSTTARAKEKAKRKAAEKEATDDDKMETGEQAPVSGESEAMDTDDKAEDAPEAEGEEKAAAASEPTSFQMANPSRVLPDQEKFIRFKTPATRFMPMKRQAAAGFIVLKDSQPEKPVEYTSNAGPASALGSQPAAAPAAAAPNAGGDDDEPAPPEPFEYVASS</sequence>
<dbReference type="Pfam" id="PF13646">
    <property type="entry name" value="HEAT_2"/>
    <property type="match status" value="1"/>
</dbReference>
<reference evidence="8 9" key="1">
    <citation type="journal article" date="2024" name="Nat. Commun.">
        <title>Phylogenomics reveals the evolutionary origins of lichenization in chlorophyte algae.</title>
        <authorList>
            <person name="Puginier C."/>
            <person name="Libourel C."/>
            <person name="Otte J."/>
            <person name="Skaloud P."/>
            <person name="Haon M."/>
            <person name="Grisel S."/>
            <person name="Petersen M."/>
            <person name="Berrin J.G."/>
            <person name="Delaux P.M."/>
            <person name="Dal Grande F."/>
            <person name="Keller J."/>
        </authorList>
    </citation>
    <scope>NUCLEOTIDE SEQUENCE [LARGE SCALE GENOMIC DNA]</scope>
    <source>
        <strain evidence="8 9">SAG 2523</strain>
    </source>
</reference>
<dbReference type="InterPro" id="IPR040623">
    <property type="entry name" value="RPN2_C"/>
</dbReference>
<evidence type="ECO:0000256" key="3">
    <source>
        <dbReference type="ARBA" id="ARBA00022942"/>
    </source>
</evidence>
<dbReference type="PIRSF" id="PIRSF015947">
    <property type="entry name" value="26S_Psome_Rpn2"/>
    <property type="match status" value="1"/>
</dbReference>
<dbReference type="InterPro" id="IPR011989">
    <property type="entry name" value="ARM-like"/>
</dbReference>
<feature type="compositionally biased region" description="Low complexity" evidence="5">
    <location>
        <begin position="997"/>
        <end position="1019"/>
    </location>
</feature>
<feature type="region of interest" description="Disordered" evidence="5">
    <location>
        <begin position="278"/>
        <end position="364"/>
    </location>
</feature>
<feature type="region of interest" description="Disordered" evidence="5">
    <location>
        <begin position="879"/>
        <end position="951"/>
    </location>
</feature>
<evidence type="ECO:0000259" key="7">
    <source>
        <dbReference type="Pfam" id="PF21505"/>
    </source>
</evidence>
<evidence type="ECO:0000313" key="9">
    <source>
        <dbReference type="Proteomes" id="UP001485043"/>
    </source>
</evidence>
<feature type="region of interest" description="Disordered" evidence="5">
    <location>
        <begin position="985"/>
        <end position="1037"/>
    </location>
</feature>
<dbReference type="GO" id="GO:0042176">
    <property type="term" value="P:regulation of protein catabolic process"/>
    <property type="evidence" value="ECO:0007669"/>
    <property type="project" value="UniProtKB-UniRule"/>
</dbReference>
<proteinExistence type="inferred from homology"/>
<dbReference type="GO" id="GO:0008540">
    <property type="term" value="C:proteasome regulatory particle, base subcomplex"/>
    <property type="evidence" value="ECO:0007669"/>
    <property type="project" value="UniProtKB-UniRule"/>
</dbReference>
<feature type="domain" description="26S proteasome regulatory subunit RPN2 C-terminal" evidence="6">
    <location>
        <begin position="829"/>
        <end position="992"/>
    </location>
</feature>
<dbReference type="PANTHER" id="PTHR10943:SF2">
    <property type="entry name" value="26S PROTEASOME NON-ATPASE REGULATORY SUBUNIT 1"/>
    <property type="match status" value="1"/>
</dbReference>
<dbReference type="Pfam" id="PF21505">
    <property type="entry name" value="RPN2_N"/>
    <property type="match status" value="1"/>
</dbReference>
<comment type="similarity">
    <text evidence="1 4">Belongs to the proteasome subunit S1 family.</text>
</comment>